<proteinExistence type="inferred from homology"/>
<evidence type="ECO:0000256" key="6">
    <source>
        <dbReference type="ARBA" id="ARBA00023136"/>
    </source>
</evidence>
<evidence type="ECO:0000313" key="10">
    <source>
        <dbReference type="Proteomes" id="UP000436088"/>
    </source>
</evidence>
<evidence type="ECO:0000313" key="9">
    <source>
        <dbReference type="EMBL" id="KAE8706776.1"/>
    </source>
</evidence>
<evidence type="ECO:0000256" key="3">
    <source>
        <dbReference type="ARBA" id="ARBA00022692"/>
    </source>
</evidence>
<feature type="domain" description="Trichome birefringence-like C-terminal" evidence="7">
    <location>
        <begin position="279"/>
        <end position="334"/>
    </location>
</feature>
<dbReference type="GO" id="GO:0016020">
    <property type="term" value="C:membrane"/>
    <property type="evidence" value="ECO:0007669"/>
    <property type="project" value="UniProtKB-SubCell"/>
</dbReference>
<comment type="subcellular location">
    <subcellularLocation>
        <location evidence="1">Membrane</location>
        <topology evidence="1">Single-pass membrane protein</topology>
    </subcellularLocation>
</comment>
<evidence type="ECO:0000259" key="7">
    <source>
        <dbReference type="Pfam" id="PF13839"/>
    </source>
</evidence>
<dbReference type="AlphaFoldDB" id="A0A6A3AR99"/>
<comment type="caution">
    <text evidence="9">The sequence shown here is derived from an EMBL/GenBank/DDBJ whole genome shotgun (WGS) entry which is preliminary data.</text>
</comment>
<keyword evidence="5" id="KW-1133">Transmembrane helix</keyword>
<dbReference type="InterPro" id="IPR029962">
    <property type="entry name" value="TBL"/>
</dbReference>
<evidence type="ECO:0000256" key="4">
    <source>
        <dbReference type="ARBA" id="ARBA00022968"/>
    </source>
</evidence>
<feature type="domain" description="Trichome birefringence-like N-terminal" evidence="8">
    <location>
        <begin position="115"/>
        <end position="169"/>
    </location>
</feature>
<keyword evidence="3" id="KW-0812">Transmembrane</keyword>
<evidence type="ECO:0000256" key="5">
    <source>
        <dbReference type="ARBA" id="ARBA00022989"/>
    </source>
</evidence>
<keyword evidence="6" id="KW-0472">Membrane</keyword>
<evidence type="ECO:0000256" key="2">
    <source>
        <dbReference type="ARBA" id="ARBA00007727"/>
    </source>
</evidence>
<dbReference type="PANTHER" id="PTHR32285:SF38">
    <property type="entry name" value="OS01G0614300 PROTEIN"/>
    <property type="match status" value="1"/>
</dbReference>
<dbReference type="EMBL" id="VEPZ02000967">
    <property type="protein sequence ID" value="KAE8706776.1"/>
    <property type="molecule type" value="Genomic_DNA"/>
</dbReference>
<reference evidence="9" key="1">
    <citation type="submission" date="2019-09" db="EMBL/GenBank/DDBJ databases">
        <title>Draft genome information of white flower Hibiscus syriacus.</title>
        <authorList>
            <person name="Kim Y.-M."/>
        </authorList>
    </citation>
    <scope>NUCLEOTIDE SEQUENCE [LARGE SCALE GENOMIC DNA]</scope>
    <source>
        <strain evidence="9">YM2019G1</strain>
    </source>
</reference>
<keyword evidence="4" id="KW-0735">Signal-anchor</keyword>
<evidence type="ECO:0000256" key="1">
    <source>
        <dbReference type="ARBA" id="ARBA00004167"/>
    </source>
</evidence>
<sequence length="389" mass="44892">MASYPTIIRRWWLLAFSGFVVVLLFVFGNSRDGYNISVLQNMRDMQSPNKKEPPESSHLFFNLELKPCTLFNLTYTEKPATSSSSSSSQDPLSAGLKNAEPWKNFVNVKPIKIEERCNVFEGKWVYDPVESPLYNSAMCPFLSDRASCQGNGRPDKEYERWRWEANECKIPTFDAKDFLETLREFLVEVLVNKTSGKKILNLDALSPAASKSKGADIMVFNTGHWWDWFLFKQKLYTDMKLDRTFKLAMRTWGCWIEKNVDTSRTTVFFWGMSPAHLRRHRKPVRYVNITRLTELRKDAHSSIYWKKKQFKAGPDCSHWCLPGVPDTWNHLLYATLAFDASWGTSNTRNLDIVNNKLGMTMAAYGQLTFTLRARGSSRTSKDNSLKGFN</sequence>
<comment type="similarity">
    <text evidence="2">Belongs to the PC-esterase family. TBL subfamily.</text>
</comment>
<dbReference type="Pfam" id="PF14416">
    <property type="entry name" value="PMR5N"/>
    <property type="match status" value="1"/>
</dbReference>
<dbReference type="Proteomes" id="UP000436088">
    <property type="component" value="Unassembled WGS sequence"/>
</dbReference>
<dbReference type="GO" id="GO:0005794">
    <property type="term" value="C:Golgi apparatus"/>
    <property type="evidence" value="ECO:0007669"/>
    <property type="project" value="TreeGrafter"/>
</dbReference>
<evidence type="ECO:0000259" key="8">
    <source>
        <dbReference type="Pfam" id="PF14416"/>
    </source>
</evidence>
<dbReference type="InterPro" id="IPR026057">
    <property type="entry name" value="TBL_C"/>
</dbReference>
<dbReference type="Pfam" id="PF13839">
    <property type="entry name" value="PC-Esterase"/>
    <property type="match status" value="1"/>
</dbReference>
<accession>A0A6A3AR99</accession>
<dbReference type="PANTHER" id="PTHR32285">
    <property type="entry name" value="PROTEIN TRICHOME BIREFRINGENCE-LIKE 9-RELATED"/>
    <property type="match status" value="1"/>
</dbReference>
<protein>
    <submittedName>
        <fullName evidence="9">Uncharacterized protein</fullName>
    </submittedName>
</protein>
<name>A0A6A3AR99_HIBSY</name>
<dbReference type="GO" id="GO:0016413">
    <property type="term" value="F:O-acetyltransferase activity"/>
    <property type="evidence" value="ECO:0007669"/>
    <property type="project" value="InterPro"/>
</dbReference>
<organism evidence="9 10">
    <name type="scientific">Hibiscus syriacus</name>
    <name type="common">Rose of Sharon</name>
    <dbReference type="NCBI Taxonomy" id="106335"/>
    <lineage>
        <taxon>Eukaryota</taxon>
        <taxon>Viridiplantae</taxon>
        <taxon>Streptophyta</taxon>
        <taxon>Embryophyta</taxon>
        <taxon>Tracheophyta</taxon>
        <taxon>Spermatophyta</taxon>
        <taxon>Magnoliopsida</taxon>
        <taxon>eudicotyledons</taxon>
        <taxon>Gunneridae</taxon>
        <taxon>Pentapetalae</taxon>
        <taxon>rosids</taxon>
        <taxon>malvids</taxon>
        <taxon>Malvales</taxon>
        <taxon>Malvaceae</taxon>
        <taxon>Malvoideae</taxon>
        <taxon>Hibiscus</taxon>
    </lineage>
</organism>
<dbReference type="InterPro" id="IPR025846">
    <property type="entry name" value="TBL_N"/>
</dbReference>
<gene>
    <name evidence="9" type="ORF">F3Y22_tig00110388pilonHSYRG00241</name>
</gene>
<keyword evidence="10" id="KW-1185">Reference proteome</keyword>